<sequence length="91" mass="10063">MAAICDISIGSLFSSGQAEQNLINTQTTFVRPNGQEVRIHMTRTLNPPILPPAASYNREDPPPPAFDREEPAPPSYQDFNKDVLIQPSRSV</sequence>
<keyword evidence="3" id="KW-1185">Reference proteome</keyword>
<protein>
    <submittedName>
        <fullName evidence="2">Uncharacterized protein</fullName>
    </submittedName>
</protein>
<reference evidence="2" key="1">
    <citation type="submission" date="2020-12" db="EMBL/GenBank/DDBJ databases">
        <title>Metabolic potential, ecology and presence of endohyphal bacteria is reflected in genomic diversity of Mucoromycotina.</title>
        <authorList>
            <person name="Muszewska A."/>
            <person name="Okrasinska A."/>
            <person name="Steczkiewicz K."/>
            <person name="Drgas O."/>
            <person name="Orlowska M."/>
            <person name="Perlinska-Lenart U."/>
            <person name="Aleksandrzak-Piekarczyk T."/>
            <person name="Szatraj K."/>
            <person name="Zielenkiewicz U."/>
            <person name="Pilsyk S."/>
            <person name="Malc E."/>
            <person name="Mieczkowski P."/>
            <person name="Kruszewska J.S."/>
            <person name="Biernat P."/>
            <person name="Pawlowska J."/>
        </authorList>
    </citation>
    <scope>NUCLEOTIDE SEQUENCE</scope>
    <source>
        <strain evidence="2">WA0000017839</strain>
    </source>
</reference>
<evidence type="ECO:0000313" key="3">
    <source>
        <dbReference type="Proteomes" id="UP000603453"/>
    </source>
</evidence>
<evidence type="ECO:0000313" key="2">
    <source>
        <dbReference type="EMBL" id="KAG2212273.1"/>
    </source>
</evidence>
<dbReference type="EMBL" id="JAEPRD010000006">
    <property type="protein sequence ID" value="KAG2212273.1"/>
    <property type="molecule type" value="Genomic_DNA"/>
</dbReference>
<dbReference type="AlphaFoldDB" id="A0A8H7VDA2"/>
<gene>
    <name evidence="2" type="ORF">INT47_001632</name>
</gene>
<organism evidence="2 3">
    <name type="scientific">Mucor saturninus</name>
    <dbReference type="NCBI Taxonomy" id="64648"/>
    <lineage>
        <taxon>Eukaryota</taxon>
        <taxon>Fungi</taxon>
        <taxon>Fungi incertae sedis</taxon>
        <taxon>Mucoromycota</taxon>
        <taxon>Mucoromycotina</taxon>
        <taxon>Mucoromycetes</taxon>
        <taxon>Mucorales</taxon>
        <taxon>Mucorineae</taxon>
        <taxon>Mucoraceae</taxon>
        <taxon>Mucor</taxon>
    </lineage>
</organism>
<name>A0A8H7VDA2_9FUNG</name>
<dbReference type="Proteomes" id="UP000603453">
    <property type="component" value="Unassembled WGS sequence"/>
</dbReference>
<accession>A0A8H7VDA2</accession>
<dbReference type="OrthoDB" id="2264841at2759"/>
<comment type="caution">
    <text evidence="2">The sequence shown here is derived from an EMBL/GenBank/DDBJ whole genome shotgun (WGS) entry which is preliminary data.</text>
</comment>
<proteinExistence type="predicted"/>
<feature type="compositionally biased region" description="Basic and acidic residues" evidence="1">
    <location>
        <begin position="57"/>
        <end position="71"/>
    </location>
</feature>
<feature type="region of interest" description="Disordered" evidence="1">
    <location>
        <begin position="46"/>
        <end position="91"/>
    </location>
</feature>
<evidence type="ECO:0000256" key="1">
    <source>
        <dbReference type="SAM" id="MobiDB-lite"/>
    </source>
</evidence>